<comment type="caution">
    <text evidence="1">The sequence shown here is derived from an EMBL/GenBank/DDBJ whole genome shotgun (WGS) entry which is preliminary data.</text>
</comment>
<accession>A0AAV7N5X7</accession>
<dbReference type="EMBL" id="JANPWB010000013">
    <property type="protein sequence ID" value="KAJ1110089.1"/>
    <property type="molecule type" value="Genomic_DNA"/>
</dbReference>
<evidence type="ECO:0000313" key="2">
    <source>
        <dbReference type="Proteomes" id="UP001066276"/>
    </source>
</evidence>
<evidence type="ECO:0000313" key="1">
    <source>
        <dbReference type="EMBL" id="KAJ1110089.1"/>
    </source>
</evidence>
<name>A0AAV7N5X7_PLEWA</name>
<gene>
    <name evidence="1" type="ORF">NDU88_007444</name>
</gene>
<proteinExistence type="predicted"/>
<reference evidence="1" key="1">
    <citation type="journal article" date="2022" name="bioRxiv">
        <title>Sequencing and chromosome-scale assembly of the giantPleurodeles waltlgenome.</title>
        <authorList>
            <person name="Brown T."/>
            <person name="Elewa A."/>
            <person name="Iarovenko S."/>
            <person name="Subramanian E."/>
            <person name="Araus A.J."/>
            <person name="Petzold A."/>
            <person name="Susuki M."/>
            <person name="Suzuki K.-i.T."/>
            <person name="Hayashi T."/>
            <person name="Toyoda A."/>
            <person name="Oliveira C."/>
            <person name="Osipova E."/>
            <person name="Leigh N.D."/>
            <person name="Simon A."/>
            <person name="Yun M.H."/>
        </authorList>
    </citation>
    <scope>NUCLEOTIDE SEQUENCE</scope>
    <source>
        <strain evidence="1">20211129_DDA</strain>
        <tissue evidence="1">Liver</tissue>
    </source>
</reference>
<organism evidence="1 2">
    <name type="scientific">Pleurodeles waltl</name>
    <name type="common">Iberian ribbed newt</name>
    <dbReference type="NCBI Taxonomy" id="8319"/>
    <lineage>
        <taxon>Eukaryota</taxon>
        <taxon>Metazoa</taxon>
        <taxon>Chordata</taxon>
        <taxon>Craniata</taxon>
        <taxon>Vertebrata</taxon>
        <taxon>Euteleostomi</taxon>
        <taxon>Amphibia</taxon>
        <taxon>Batrachia</taxon>
        <taxon>Caudata</taxon>
        <taxon>Salamandroidea</taxon>
        <taxon>Salamandridae</taxon>
        <taxon>Pleurodelinae</taxon>
        <taxon>Pleurodeles</taxon>
    </lineage>
</organism>
<dbReference type="Proteomes" id="UP001066276">
    <property type="component" value="Chromosome 9"/>
</dbReference>
<dbReference type="AlphaFoldDB" id="A0AAV7N5X7"/>
<protein>
    <submittedName>
        <fullName evidence="1">Uncharacterized protein</fullName>
    </submittedName>
</protein>
<keyword evidence="2" id="KW-1185">Reference proteome</keyword>
<sequence length="147" mass="15597">MDVRTRGDRASLQQAGSTLKAGSRERKALAAVAVAVAEVSCMAVTWKRCHETTRGSSSWKDARPSLPLLLWAQGAVGSFGGEKVHEKDHERGGDTVASFLYGPRAKIPKIVTGGGFCWVSCPVELGGRGARGRASEPVPPLRLGCPR</sequence>